<evidence type="ECO:0000313" key="2">
    <source>
        <dbReference type="Proteomes" id="UP000447434"/>
    </source>
</evidence>
<accession>A0A6A4PG94</accession>
<evidence type="ECO:0000313" key="1">
    <source>
        <dbReference type="EMBL" id="KAE9600507.1"/>
    </source>
</evidence>
<reference evidence="2" key="1">
    <citation type="journal article" date="2020" name="Nat. Commun.">
        <title>Genome sequence of the cluster root forming white lupin.</title>
        <authorList>
            <person name="Hufnagel B."/>
            <person name="Marques A."/>
            <person name="Soriano A."/>
            <person name="Marques L."/>
            <person name="Divol F."/>
            <person name="Doumas P."/>
            <person name="Sallet E."/>
            <person name="Mancinotti D."/>
            <person name="Carrere S."/>
            <person name="Marande W."/>
            <person name="Arribat S."/>
            <person name="Keller J."/>
            <person name="Huneau C."/>
            <person name="Blein T."/>
            <person name="Aime D."/>
            <person name="Laguerre M."/>
            <person name="Taylor J."/>
            <person name="Schubert V."/>
            <person name="Nelson M."/>
            <person name="Geu-Flores F."/>
            <person name="Crespi M."/>
            <person name="Gallardo-Guerrero K."/>
            <person name="Delaux P.-M."/>
            <person name="Salse J."/>
            <person name="Berges H."/>
            <person name="Guyot R."/>
            <person name="Gouzy J."/>
            <person name="Peret B."/>
        </authorList>
    </citation>
    <scope>NUCLEOTIDE SEQUENCE [LARGE SCALE GENOMIC DNA]</scope>
    <source>
        <strain evidence="2">cv. Amiga</strain>
    </source>
</reference>
<dbReference type="PANTHER" id="PTHR47073">
    <property type="entry name" value="PROTEIN ANTI-SILENCING 1"/>
    <property type="match status" value="1"/>
</dbReference>
<protein>
    <submittedName>
        <fullName evidence="1">Uncharacterized protein</fullName>
    </submittedName>
</protein>
<comment type="caution">
    <text evidence="1">The sequence shown here is derived from an EMBL/GenBank/DDBJ whole genome shotgun (WGS) entry which is preliminary data.</text>
</comment>
<gene>
    <name evidence="1" type="ORF">Lalb_Chr14g0373621</name>
</gene>
<dbReference type="AlphaFoldDB" id="A0A6A4PG94"/>
<dbReference type="PANTHER" id="PTHR47073:SF5">
    <property type="entry name" value="BAH DOMAIN PROTEIN"/>
    <property type="match status" value="1"/>
</dbReference>
<proteinExistence type="predicted"/>
<dbReference type="GO" id="GO:0003723">
    <property type="term" value="F:RNA binding"/>
    <property type="evidence" value="ECO:0007669"/>
    <property type="project" value="TreeGrafter"/>
</dbReference>
<name>A0A6A4PG94_LUPAL</name>
<sequence length="106" mass="12567">MATQLVAWVVYAEKGTITEPERQRKFTGHLVLDRFQKQQRDMRNAVSTSHCSQKNTIEYSMATEWLQLYKKSDAWWNALHKRQMEEIQATKSKLKMDSYSFMKSDS</sequence>
<dbReference type="Proteomes" id="UP000447434">
    <property type="component" value="Chromosome 14"/>
</dbReference>
<dbReference type="EMBL" id="WOCE01000014">
    <property type="protein sequence ID" value="KAE9600507.1"/>
    <property type="molecule type" value="Genomic_DNA"/>
</dbReference>
<keyword evidence="2" id="KW-1185">Reference proteome</keyword>
<organism evidence="1 2">
    <name type="scientific">Lupinus albus</name>
    <name type="common">White lupine</name>
    <name type="synonym">Lupinus termis</name>
    <dbReference type="NCBI Taxonomy" id="3870"/>
    <lineage>
        <taxon>Eukaryota</taxon>
        <taxon>Viridiplantae</taxon>
        <taxon>Streptophyta</taxon>
        <taxon>Embryophyta</taxon>
        <taxon>Tracheophyta</taxon>
        <taxon>Spermatophyta</taxon>
        <taxon>Magnoliopsida</taxon>
        <taxon>eudicotyledons</taxon>
        <taxon>Gunneridae</taxon>
        <taxon>Pentapetalae</taxon>
        <taxon>rosids</taxon>
        <taxon>fabids</taxon>
        <taxon>Fabales</taxon>
        <taxon>Fabaceae</taxon>
        <taxon>Papilionoideae</taxon>
        <taxon>50 kb inversion clade</taxon>
        <taxon>genistoids sensu lato</taxon>
        <taxon>core genistoids</taxon>
        <taxon>Genisteae</taxon>
        <taxon>Lupinus</taxon>
    </lineage>
</organism>
<dbReference type="OrthoDB" id="1896853at2759"/>